<dbReference type="Proteomes" id="UP000242351">
    <property type="component" value="Unassembled WGS sequence"/>
</dbReference>
<comment type="caution">
    <text evidence="2">The sequence shown here is derived from an EMBL/GenBank/DDBJ whole genome shotgun (WGS) entry which is preliminary data.</text>
</comment>
<feature type="chain" id="PRO_5014184718" evidence="1">
    <location>
        <begin position="23"/>
        <end position="125"/>
    </location>
</feature>
<keyword evidence="1" id="KW-0732">Signal</keyword>
<organism evidence="2 3">
    <name type="scientific">Acinetobacter pseudolwoffii</name>
    <dbReference type="NCBI Taxonomy" id="2053287"/>
    <lineage>
        <taxon>Bacteria</taxon>
        <taxon>Pseudomonadati</taxon>
        <taxon>Pseudomonadota</taxon>
        <taxon>Gammaproteobacteria</taxon>
        <taxon>Moraxellales</taxon>
        <taxon>Moraxellaceae</taxon>
        <taxon>Acinetobacter</taxon>
    </lineage>
</organism>
<sequence length="125" mass="14008">MLRLLAVTALGLGMMMSGCTTTQQVIAKVQSSSDTPLDQVLKMRPDLRNELATVEIRQFFNNVESPTVGQVKVTETGLLDDSVKSVQTIYHFKKEQKSWKMHNAEKLYQCARGSNTRNFQKAACP</sequence>
<proteinExistence type="predicted"/>
<name>A0A2H9UI57_9GAMM</name>
<dbReference type="RefSeq" id="WP_100358170.1">
    <property type="nucleotide sequence ID" value="NZ_CP183899.1"/>
</dbReference>
<reference evidence="2 3" key="1">
    <citation type="submission" date="2017-11" db="EMBL/GenBank/DDBJ databases">
        <authorList>
            <person name="Han C.G."/>
        </authorList>
    </citation>
    <scope>NUCLEOTIDE SEQUENCE [LARGE SCALE GENOMIC DNA]</scope>
    <source>
        <strain evidence="2 3">ANC 5347</strain>
    </source>
</reference>
<gene>
    <name evidence="2" type="ORF">CU320_14370</name>
</gene>
<evidence type="ECO:0000313" key="2">
    <source>
        <dbReference type="EMBL" id="PJI31367.1"/>
    </source>
</evidence>
<feature type="signal peptide" evidence="1">
    <location>
        <begin position="1"/>
        <end position="22"/>
    </location>
</feature>
<reference evidence="2 3" key="2">
    <citation type="submission" date="2017-12" db="EMBL/GenBank/DDBJ databases">
        <title>Revising the taxonomy of the Acinetobacter lwoffii group: the description of Acinetobacter pseudolwoffii sp. nov. and emended description of Acinetobacter lwoffii.</title>
        <authorList>
            <person name="Nemec A."/>
        </authorList>
    </citation>
    <scope>NUCLEOTIDE SEQUENCE [LARGE SCALE GENOMIC DNA]</scope>
    <source>
        <strain evidence="2 3">ANC 5347</strain>
    </source>
</reference>
<evidence type="ECO:0000256" key="1">
    <source>
        <dbReference type="SAM" id="SignalP"/>
    </source>
</evidence>
<evidence type="ECO:0000313" key="3">
    <source>
        <dbReference type="Proteomes" id="UP000242351"/>
    </source>
</evidence>
<protein>
    <submittedName>
        <fullName evidence="2">Uncharacterized protein</fullName>
    </submittedName>
</protein>
<dbReference type="EMBL" id="PGOZ01000027">
    <property type="protein sequence ID" value="PJI31367.1"/>
    <property type="molecule type" value="Genomic_DNA"/>
</dbReference>
<dbReference type="PROSITE" id="PS51257">
    <property type="entry name" value="PROKAR_LIPOPROTEIN"/>
    <property type="match status" value="1"/>
</dbReference>
<accession>A0A2H9UI57</accession>
<dbReference type="AlphaFoldDB" id="A0A2H9UI57"/>